<evidence type="ECO:0000313" key="1">
    <source>
        <dbReference type="EMBL" id="GFY67948.1"/>
    </source>
</evidence>
<name>A0A8X6YC73_9ARAC</name>
<dbReference type="Proteomes" id="UP000886998">
    <property type="component" value="Unassembled WGS sequence"/>
</dbReference>
<accession>A0A8X6YC73</accession>
<keyword evidence="2" id="KW-1185">Reference proteome</keyword>
<organism evidence="1 2">
    <name type="scientific">Trichonephila inaurata madagascariensis</name>
    <dbReference type="NCBI Taxonomy" id="2747483"/>
    <lineage>
        <taxon>Eukaryota</taxon>
        <taxon>Metazoa</taxon>
        <taxon>Ecdysozoa</taxon>
        <taxon>Arthropoda</taxon>
        <taxon>Chelicerata</taxon>
        <taxon>Arachnida</taxon>
        <taxon>Araneae</taxon>
        <taxon>Araneomorphae</taxon>
        <taxon>Entelegynae</taxon>
        <taxon>Araneoidea</taxon>
        <taxon>Nephilidae</taxon>
        <taxon>Trichonephila</taxon>
        <taxon>Trichonephila inaurata</taxon>
    </lineage>
</organism>
<reference evidence="1" key="1">
    <citation type="submission" date="2020-08" db="EMBL/GenBank/DDBJ databases">
        <title>Multicomponent nature underlies the extraordinary mechanical properties of spider dragline silk.</title>
        <authorList>
            <person name="Kono N."/>
            <person name="Nakamura H."/>
            <person name="Mori M."/>
            <person name="Yoshida Y."/>
            <person name="Ohtoshi R."/>
            <person name="Malay A.D."/>
            <person name="Moran D.A.P."/>
            <person name="Tomita M."/>
            <person name="Numata K."/>
            <person name="Arakawa K."/>
        </authorList>
    </citation>
    <scope>NUCLEOTIDE SEQUENCE</scope>
</reference>
<comment type="caution">
    <text evidence="1">The sequence shown here is derived from an EMBL/GenBank/DDBJ whole genome shotgun (WGS) entry which is preliminary data.</text>
</comment>
<gene>
    <name evidence="1" type="ORF">TNIN_305321</name>
</gene>
<dbReference type="AlphaFoldDB" id="A0A8X6YC73"/>
<proteinExistence type="predicted"/>
<protein>
    <submittedName>
        <fullName evidence="1">Uncharacterized protein</fullName>
    </submittedName>
</protein>
<sequence>MSGPHPLLYAEAAAAFHQPSRCMLTEADFLASSTVLRIKLQRWEFKKQCLFMLAYIYFKENTSRAFLFWLRFVFVRDIKISESNKDEIPIIA</sequence>
<evidence type="ECO:0000313" key="2">
    <source>
        <dbReference type="Proteomes" id="UP000886998"/>
    </source>
</evidence>
<dbReference type="EMBL" id="BMAV01016827">
    <property type="protein sequence ID" value="GFY67948.1"/>
    <property type="molecule type" value="Genomic_DNA"/>
</dbReference>